<dbReference type="InterPro" id="IPR021131">
    <property type="entry name" value="Ribosomal_uL15/eL18"/>
</dbReference>
<gene>
    <name evidence="6" type="ORF">T310_1080</name>
</gene>
<evidence type="ECO:0000313" key="6">
    <source>
        <dbReference type="EMBL" id="KKA24901.1"/>
    </source>
</evidence>
<dbReference type="InterPro" id="IPR030878">
    <property type="entry name" value="Ribosomal_uL15"/>
</dbReference>
<dbReference type="RefSeq" id="XP_013331513.1">
    <property type="nucleotide sequence ID" value="XM_013476059.1"/>
</dbReference>
<protein>
    <submittedName>
        <fullName evidence="6">50S ribosomal subunit protein L15</fullName>
    </submittedName>
</protein>
<keyword evidence="3" id="KW-0687">Ribonucleoprotein</keyword>
<dbReference type="GeneID" id="25313431"/>
<dbReference type="AlphaFoldDB" id="A0A0F4Z478"/>
<dbReference type="GO" id="GO:0003735">
    <property type="term" value="F:structural constituent of ribosome"/>
    <property type="evidence" value="ECO:0007669"/>
    <property type="project" value="InterPro"/>
</dbReference>
<reference evidence="6 7" key="1">
    <citation type="submission" date="2015-04" db="EMBL/GenBank/DDBJ databases">
        <authorList>
            <person name="Heijne W.H."/>
            <person name="Fedorova N.D."/>
            <person name="Nierman W.C."/>
            <person name="Vollebregt A.W."/>
            <person name="Zhao Z."/>
            <person name="Wu L."/>
            <person name="Kumar M."/>
            <person name="Stam H."/>
            <person name="van den Berg M.A."/>
            <person name="Pel H.J."/>
        </authorList>
    </citation>
    <scope>NUCLEOTIDE SEQUENCE [LARGE SCALE GENOMIC DNA]</scope>
    <source>
        <strain evidence="6 7">CBS 393.64</strain>
    </source>
</reference>
<dbReference type="NCBIfam" id="TIGR01071">
    <property type="entry name" value="rplO_bact"/>
    <property type="match status" value="1"/>
</dbReference>
<dbReference type="FunFam" id="3.100.10.10:FF:000011">
    <property type="entry name" value="50S ribosomal subunit protein L15"/>
    <property type="match status" value="1"/>
</dbReference>
<evidence type="ECO:0000256" key="1">
    <source>
        <dbReference type="ARBA" id="ARBA00007320"/>
    </source>
</evidence>
<dbReference type="PANTHER" id="PTHR12934">
    <property type="entry name" value="50S RIBOSOMAL PROTEIN L15"/>
    <property type="match status" value="1"/>
</dbReference>
<dbReference type="PANTHER" id="PTHR12934:SF11">
    <property type="entry name" value="LARGE RIBOSOMAL SUBUNIT PROTEIN UL15M"/>
    <property type="match status" value="1"/>
</dbReference>
<accession>A0A0F4Z478</accession>
<dbReference type="OrthoDB" id="361383at2759"/>
<dbReference type="Pfam" id="PF00828">
    <property type="entry name" value="Ribosomal_L27A"/>
    <property type="match status" value="1"/>
</dbReference>
<dbReference type="SUPFAM" id="SSF52080">
    <property type="entry name" value="Ribosomal proteins L15p and L18e"/>
    <property type="match status" value="1"/>
</dbReference>
<evidence type="ECO:0000256" key="2">
    <source>
        <dbReference type="ARBA" id="ARBA00022980"/>
    </source>
</evidence>
<feature type="region of interest" description="Disordered" evidence="4">
    <location>
        <begin position="48"/>
        <end position="88"/>
    </location>
</feature>
<dbReference type="Proteomes" id="UP000053958">
    <property type="component" value="Unassembled WGS sequence"/>
</dbReference>
<proteinExistence type="inferred from homology"/>
<evidence type="ECO:0000259" key="5">
    <source>
        <dbReference type="Pfam" id="PF00828"/>
    </source>
</evidence>
<feature type="domain" description="Large ribosomal subunit protein uL15/eL18" evidence="5">
    <location>
        <begin position="111"/>
        <end position="188"/>
    </location>
</feature>
<dbReference type="GO" id="GO:0006412">
    <property type="term" value="P:translation"/>
    <property type="evidence" value="ECO:0007669"/>
    <property type="project" value="InterPro"/>
</dbReference>
<evidence type="ECO:0000256" key="4">
    <source>
        <dbReference type="SAM" id="MobiDB-lite"/>
    </source>
</evidence>
<dbReference type="EMBL" id="LASV01000044">
    <property type="protein sequence ID" value="KKA24901.1"/>
    <property type="molecule type" value="Genomic_DNA"/>
</dbReference>
<dbReference type="HAMAP" id="MF_01341">
    <property type="entry name" value="Ribosomal_uL15"/>
    <property type="match status" value="1"/>
</dbReference>
<dbReference type="InterPro" id="IPR036227">
    <property type="entry name" value="Ribosomal_uL15/eL18_sf"/>
</dbReference>
<evidence type="ECO:0000313" key="7">
    <source>
        <dbReference type="Proteomes" id="UP000053958"/>
    </source>
</evidence>
<keyword evidence="2" id="KW-0689">Ribosomal protein</keyword>
<comment type="caution">
    <text evidence="6">The sequence shown here is derived from an EMBL/GenBank/DDBJ whole genome shotgun (WGS) entry which is preliminary data.</text>
</comment>
<evidence type="ECO:0000256" key="3">
    <source>
        <dbReference type="ARBA" id="ARBA00023274"/>
    </source>
</evidence>
<name>A0A0F4Z478_RASE3</name>
<dbReference type="InterPro" id="IPR005749">
    <property type="entry name" value="Ribosomal_uL15_bac-type"/>
</dbReference>
<keyword evidence="7" id="KW-1185">Reference proteome</keyword>
<comment type="similarity">
    <text evidence="1">Belongs to the universal ribosomal protein uL15 family.</text>
</comment>
<dbReference type="STRING" id="1408163.A0A0F4Z478"/>
<dbReference type="GO" id="GO:0005762">
    <property type="term" value="C:mitochondrial large ribosomal subunit"/>
    <property type="evidence" value="ECO:0007669"/>
    <property type="project" value="TreeGrafter"/>
</dbReference>
<feature type="compositionally biased region" description="Basic residues" evidence="4">
    <location>
        <begin position="67"/>
        <end position="79"/>
    </location>
</feature>
<dbReference type="Gene3D" id="3.100.10.10">
    <property type="match status" value="1"/>
</dbReference>
<organism evidence="6 7">
    <name type="scientific">Rasamsonia emersonii (strain ATCC 16479 / CBS 393.64 / IMI 116815)</name>
    <dbReference type="NCBI Taxonomy" id="1408163"/>
    <lineage>
        <taxon>Eukaryota</taxon>
        <taxon>Fungi</taxon>
        <taxon>Dikarya</taxon>
        <taxon>Ascomycota</taxon>
        <taxon>Pezizomycotina</taxon>
        <taxon>Eurotiomycetes</taxon>
        <taxon>Eurotiomycetidae</taxon>
        <taxon>Eurotiales</taxon>
        <taxon>Trichocomaceae</taxon>
        <taxon>Rasamsonia</taxon>
    </lineage>
</organism>
<sequence length="307" mass="34036">MPPRLPVLSARLSPWPSLSFSPLSFLFPQFQQQGRNAHILASLSDTPGAYNKRIRRGRGPASGKGKTSGRGHKGQKQHGKVPAGFNGGQTPDHIVHGERGFKNIFSIDLAPVNLDRIQEWIDQGRIDPNRPITVKELAQSRCIHQAKDGVKLLGRGKDGALKQPIHVVVSRASASAIAAVEAAGGSVTTRFYTRSSIQRILRRQTHPFLSTAWTKETGNEFLNKALGVGDGPIVESEIMKRMGYQYRLPDPTNRKDIEYYRDPAHRGYLSHLLKPNESPSLFFVSPAERKSAAGVKKEKTLPENRLW</sequence>